<organism evidence="7 8">
    <name type="scientific">Dermatophagoides farinae</name>
    <name type="common">American house dust mite</name>
    <dbReference type="NCBI Taxonomy" id="6954"/>
    <lineage>
        <taxon>Eukaryota</taxon>
        <taxon>Metazoa</taxon>
        <taxon>Ecdysozoa</taxon>
        <taxon>Arthropoda</taxon>
        <taxon>Chelicerata</taxon>
        <taxon>Arachnida</taxon>
        <taxon>Acari</taxon>
        <taxon>Acariformes</taxon>
        <taxon>Sarcoptiformes</taxon>
        <taxon>Astigmata</taxon>
        <taxon>Psoroptidia</taxon>
        <taxon>Analgoidea</taxon>
        <taxon>Pyroglyphidae</taxon>
        <taxon>Dermatophagoidinae</taxon>
        <taxon>Dermatophagoides</taxon>
    </lineage>
</organism>
<dbReference type="SUPFAM" id="SSF103473">
    <property type="entry name" value="MFS general substrate transporter"/>
    <property type="match status" value="2"/>
</dbReference>
<comment type="subcellular location">
    <subcellularLocation>
        <location evidence="1">Membrane</location>
        <topology evidence="1">Multi-pass membrane protein</topology>
    </subcellularLocation>
</comment>
<feature type="transmembrane region" description="Helical" evidence="5">
    <location>
        <begin position="641"/>
        <end position="660"/>
    </location>
</feature>
<dbReference type="InterPro" id="IPR036259">
    <property type="entry name" value="MFS_trans_sf"/>
</dbReference>
<feature type="domain" description="Major facilitator superfamily (MFS) profile" evidence="6">
    <location>
        <begin position="548"/>
        <end position="978"/>
    </location>
</feature>
<dbReference type="InterPro" id="IPR011701">
    <property type="entry name" value="MFS"/>
</dbReference>
<feature type="transmembrane region" description="Helical" evidence="5">
    <location>
        <begin position="832"/>
        <end position="855"/>
    </location>
</feature>
<evidence type="ECO:0000256" key="1">
    <source>
        <dbReference type="ARBA" id="ARBA00004141"/>
    </source>
</evidence>
<proteinExistence type="predicted"/>
<dbReference type="Proteomes" id="UP000790347">
    <property type="component" value="Unassembled WGS sequence"/>
</dbReference>
<feature type="transmembrane region" description="Helical" evidence="5">
    <location>
        <begin position="736"/>
        <end position="759"/>
    </location>
</feature>
<feature type="transmembrane region" description="Helical" evidence="5">
    <location>
        <begin position="153"/>
        <end position="172"/>
    </location>
</feature>
<sequence>MAKNQSISDITNKNDDNTTIDNVGFEDNSSASDLTAMTNDFRPSLPSSINDCSGNINAVQNFPSINHDDDDDEKLSLESNEKFEVYRIRHFLLLIFCTLSLTNAFHWIEYAIIEKVVCDYYRISTFWVNCTSVIYMFIYIIGITPSTFVQDRYGLRVCLLFGSFINALGSWVKCLSVSRSRFYVAMIGQTLVAIAQLFTLNIPPMLAAQWFPLNEVTRATAFGVFGNQVGIALGFLIPPLLMPELNSTSNYDNNKTTNLSPEQIVDIEHGFNYLVWGLSIITTVIFLLILIFFKNRPEQPPSKAQALIRFMEQSDTKQSYIQSIIQLAKNINFILLLINYGLITGVFYALSTVLSQMITRTMGPEYLVEAGYMGLTITLSGIIGSIVCGYLLGWSGKFRLVNLLIYIFSLAGTAAFCVAIEIRHINLLFITCAILGFFMTGYLPIGFEFAAEVSYPQPESTSAGLLNASAQIFGIIFTYASTPIIDQYNSVWANIGYLIVLAIGVFLSLFIKNDLRRQNAHMHSITNEMNSLSDSEKSSKKKYKVFKIRYFLLFLFVILSMTNAFHWVIYAIVEAITREYYHTTSFWVNSTSTIYMINYIIGIIPATYFLDRYGLRISLIVGASGNALGSIIKCFSIDRSLFWIAMLGQTIIASSQLFILNIPPMLSATWFSADEVTIATAYGVFGNQIGVALGFLIPPLLMPELAPLNTTTNSSLSTFALDGEILADDSKQIEQAFMWLSYPVALITLIILILIYLFFKDKPDVPPSKAQALLKGSKKESYSETLSGLFYNRNFFLLFLSYGLNVGVCYAVSTVLGAIVVQTMGLEYQNDAGFMGSLIIVSGMFGSIICGYILAYTGKFKLVTIITYVAAMFGFIAFAVALKIKSIMMMYLISVILGFFMAGYLPIGFEFAAEVTYPEPEGTSAGLLNASAQIFGIILTYFFGSMIDIIGPFWTNIGFSIILAIGVLLTMLVTNDLRRQNAQRVLKIKSLTDQSSSSRK</sequence>
<dbReference type="InterPro" id="IPR020846">
    <property type="entry name" value="MFS_dom"/>
</dbReference>
<dbReference type="PANTHER" id="PTHR10924:SF4">
    <property type="entry name" value="GH15861P"/>
    <property type="match status" value="1"/>
</dbReference>
<feature type="transmembrane region" description="Helical" evidence="5">
    <location>
        <begin position="91"/>
        <end position="108"/>
    </location>
</feature>
<protein>
    <submittedName>
        <fullName evidence="7">Major facilitator super domain-containing protein 7</fullName>
    </submittedName>
</protein>
<dbReference type="Gene3D" id="1.20.1250.20">
    <property type="entry name" value="MFS general substrate transporter like domains"/>
    <property type="match status" value="2"/>
</dbReference>
<feature type="transmembrane region" description="Helical" evidence="5">
    <location>
        <begin position="795"/>
        <end position="820"/>
    </location>
</feature>
<feature type="transmembrane region" description="Helical" evidence="5">
    <location>
        <begin position="862"/>
        <end position="882"/>
    </location>
</feature>
<dbReference type="GO" id="GO:0016020">
    <property type="term" value="C:membrane"/>
    <property type="evidence" value="ECO:0007669"/>
    <property type="project" value="UniProtKB-SubCell"/>
</dbReference>
<feature type="transmembrane region" description="Helical" evidence="5">
    <location>
        <begin position="953"/>
        <end position="974"/>
    </location>
</feature>
<dbReference type="InterPro" id="IPR049680">
    <property type="entry name" value="FLVCR1-2_SLC49-like"/>
</dbReference>
<dbReference type="GO" id="GO:0097037">
    <property type="term" value="P:heme export"/>
    <property type="evidence" value="ECO:0007669"/>
    <property type="project" value="TreeGrafter"/>
</dbReference>
<keyword evidence="2 5" id="KW-0812">Transmembrane</keyword>
<reference evidence="7" key="2">
    <citation type="journal article" date="2022" name="Res Sq">
        <title>Comparative Genomics Reveals Insights into the Divergent Evolution of Astigmatic Mites and Household Pest Adaptations.</title>
        <authorList>
            <person name="Xiong Q."/>
            <person name="Wan A.T.-Y."/>
            <person name="Liu X.-Y."/>
            <person name="Fung C.S.-H."/>
            <person name="Xiao X."/>
            <person name="Malainual N."/>
            <person name="Hou J."/>
            <person name="Wang L."/>
            <person name="Wang M."/>
            <person name="Yang K."/>
            <person name="Cui Y."/>
            <person name="Leung E."/>
            <person name="Nong W."/>
            <person name="Shin S.-K."/>
            <person name="Au S."/>
            <person name="Jeong K.Y."/>
            <person name="Chew F.T."/>
            <person name="Hui J."/>
            <person name="Leung T.F."/>
            <person name="Tungtrongchitr A."/>
            <person name="Zhong N."/>
            <person name="Liu Z."/>
            <person name="Tsui S."/>
        </authorList>
    </citation>
    <scope>NUCLEOTIDE SEQUENCE</scope>
    <source>
        <strain evidence="7">Derf</strain>
        <tissue evidence="7">Whole organism</tissue>
    </source>
</reference>
<name>A0A922HMU7_DERFA</name>
<reference evidence="7" key="1">
    <citation type="submission" date="2013-05" db="EMBL/GenBank/DDBJ databases">
        <authorList>
            <person name="Yim A.K.Y."/>
            <person name="Chan T.F."/>
            <person name="Ji K.M."/>
            <person name="Liu X.Y."/>
            <person name="Zhou J.W."/>
            <person name="Li R.Q."/>
            <person name="Yang K.Y."/>
            <person name="Li J."/>
            <person name="Li M."/>
            <person name="Law P.T.W."/>
            <person name="Wu Y.L."/>
            <person name="Cai Z.L."/>
            <person name="Qin H."/>
            <person name="Bao Y."/>
            <person name="Leung R.K.K."/>
            <person name="Ng P.K.S."/>
            <person name="Zou J."/>
            <person name="Zhong X.J."/>
            <person name="Ran P.X."/>
            <person name="Zhong N.S."/>
            <person name="Liu Z.G."/>
            <person name="Tsui S.K.W."/>
        </authorList>
    </citation>
    <scope>NUCLEOTIDE SEQUENCE</scope>
    <source>
        <strain evidence="7">Derf</strain>
        <tissue evidence="7">Whole organism</tissue>
    </source>
</reference>
<evidence type="ECO:0000256" key="3">
    <source>
        <dbReference type="ARBA" id="ARBA00022989"/>
    </source>
</evidence>
<evidence type="ECO:0000313" key="7">
    <source>
        <dbReference type="EMBL" id="KAH9497632.1"/>
    </source>
</evidence>
<feature type="transmembrane region" description="Helical" evidence="5">
    <location>
        <begin position="888"/>
        <end position="907"/>
    </location>
</feature>
<evidence type="ECO:0000256" key="2">
    <source>
        <dbReference type="ARBA" id="ARBA00022692"/>
    </source>
</evidence>
<feature type="transmembrane region" description="Helical" evidence="5">
    <location>
        <begin position="550"/>
        <end position="573"/>
    </location>
</feature>
<feature type="transmembrane region" description="Helical" evidence="5">
    <location>
        <begin position="273"/>
        <end position="293"/>
    </location>
</feature>
<dbReference type="GO" id="GO:0015232">
    <property type="term" value="F:heme transmembrane transporter activity"/>
    <property type="evidence" value="ECO:0007669"/>
    <property type="project" value="TreeGrafter"/>
</dbReference>
<feature type="transmembrane region" description="Helical" evidence="5">
    <location>
        <begin position="331"/>
        <end position="350"/>
    </location>
</feature>
<feature type="transmembrane region" description="Helical" evidence="5">
    <location>
        <begin position="184"/>
        <end position="207"/>
    </location>
</feature>
<dbReference type="PANTHER" id="PTHR10924">
    <property type="entry name" value="MAJOR FACILITATOR SUPERFAMILY PROTEIN-RELATED"/>
    <property type="match status" value="1"/>
</dbReference>
<feature type="domain" description="Major facilitator superfamily (MFS) profile" evidence="6">
    <location>
        <begin position="92"/>
        <end position="516"/>
    </location>
</feature>
<gene>
    <name evidence="7" type="primary">MFSD7</name>
    <name evidence="7" type="ORF">DERF_013606</name>
</gene>
<feature type="transmembrane region" description="Helical" evidence="5">
    <location>
        <begin position="120"/>
        <end position="141"/>
    </location>
</feature>
<dbReference type="AlphaFoldDB" id="A0A922HMU7"/>
<keyword evidence="8" id="KW-1185">Reference proteome</keyword>
<comment type="caution">
    <text evidence="7">The sequence shown here is derived from an EMBL/GenBank/DDBJ whole genome shotgun (WGS) entry which is preliminary data.</text>
</comment>
<feature type="transmembrane region" description="Helical" evidence="5">
    <location>
        <begin position="219"/>
        <end position="241"/>
    </location>
</feature>
<feature type="transmembrane region" description="Helical" evidence="5">
    <location>
        <begin position="428"/>
        <end position="451"/>
    </location>
</feature>
<dbReference type="Pfam" id="PF07690">
    <property type="entry name" value="MFS_1"/>
    <property type="match status" value="2"/>
</dbReference>
<keyword evidence="3 5" id="KW-1133">Transmembrane helix</keyword>
<evidence type="ECO:0000259" key="6">
    <source>
        <dbReference type="PROSITE" id="PS50850"/>
    </source>
</evidence>
<feature type="transmembrane region" description="Helical" evidence="5">
    <location>
        <begin position="463"/>
        <end position="485"/>
    </location>
</feature>
<evidence type="ECO:0000256" key="5">
    <source>
        <dbReference type="SAM" id="Phobius"/>
    </source>
</evidence>
<feature type="transmembrane region" description="Helical" evidence="5">
    <location>
        <begin position="370"/>
        <end position="393"/>
    </location>
</feature>
<feature type="transmembrane region" description="Helical" evidence="5">
    <location>
        <begin position="681"/>
        <end position="701"/>
    </location>
</feature>
<keyword evidence="4 5" id="KW-0472">Membrane</keyword>
<dbReference type="GO" id="GO:0020037">
    <property type="term" value="F:heme binding"/>
    <property type="evidence" value="ECO:0007669"/>
    <property type="project" value="TreeGrafter"/>
</dbReference>
<evidence type="ECO:0000313" key="8">
    <source>
        <dbReference type="Proteomes" id="UP000790347"/>
    </source>
</evidence>
<feature type="transmembrane region" description="Helical" evidence="5">
    <location>
        <begin position="593"/>
        <end position="610"/>
    </location>
</feature>
<feature type="transmembrane region" description="Helical" evidence="5">
    <location>
        <begin position="491"/>
        <end position="511"/>
    </location>
</feature>
<dbReference type="PROSITE" id="PS50850">
    <property type="entry name" value="MFS"/>
    <property type="match status" value="2"/>
</dbReference>
<feature type="transmembrane region" description="Helical" evidence="5">
    <location>
        <begin position="927"/>
        <end position="947"/>
    </location>
</feature>
<evidence type="ECO:0000256" key="4">
    <source>
        <dbReference type="ARBA" id="ARBA00023136"/>
    </source>
</evidence>
<accession>A0A922HMU7</accession>
<dbReference type="EMBL" id="ASGP02000007">
    <property type="protein sequence ID" value="KAH9497632.1"/>
    <property type="molecule type" value="Genomic_DNA"/>
</dbReference>
<feature type="transmembrane region" description="Helical" evidence="5">
    <location>
        <begin position="400"/>
        <end position="422"/>
    </location>
</feature>